<organism evidence="5 6">
    <name type="scientific">Streptomyces yanii</name>
    <dbReference type="NCBI Taxonomy" id="78510"/>
    <lineage>
        <taxon>Bacteria</taxon>
        <taxon>Bacillati</taxon>
        <taxon>Actinomycetota</taxon>
        <taxon>Actinomycetes</taxon>
        <taxon>Kitasatosporales</taxon>
        <taxon>Streptomycetaceae</taxon>
        <taxon>Streptomyces</taxon>
    </lineage>
</organism>
<dbReference type="PROSITE" id="PS51257">
    <property type="entry name" value="PROKAR_LIPOPROTEIN"/>
    <property type="match status" value="1"/>
</dbReference>
<comment type="pathway">
    <text evidence="1">Cell wall biogenesis; peptidoglycan biosynthesis.</text>
</comment>
<keyword evidence="1" id="KW-0573">Peptidoglycan synthesis</keyword>
<dbReference type="Pfam" id="PF03734">
    <property type="entry name" value="YkuD"/>
    <property type="match status" value="1"/>
</dbReference>
<dbReference type="Proteomes" id="UP001589710">
    <property type="component" value="Unassembled WGS sequence"/>
</dbReference>
<feature type="compositionally biased region" description="Low complexity" evidence="2">
    <location>
        <begin position="45"/>
        <end position="70"/>
    </location>
</feature>
<evidence type="ECO:0000313" key="5">
    <source>
        <dbReference type="EMBL" id="MFB9576248.1"/>
    </source>
</evidence>
<feature type="active site" description="Proton donor/acceptor" evidence="1">
    <location>
        <position position="225"/>
    </location>
</feature>
<keyword evidence="1" id="KW-0961">Cell wall biogenesis/degradation</keyword>
<accession>A0ABV5REE6</accession>
<feature type="chain" id="PRO_5046122858" evidence="3">
    <location>
        <begin position="32"/>
        <end position="268"/>
    </location>
</feature>
<sequence length="268" mass="27572">MPERVSRPRRSRRPPYAVCAALFLVLTGCGASGTAPTAVPGAGSRAPASPGTTGAAGPVAAARGPAAPTRPRGIRLLGQGIRAAIPADSLQALVVTGDSADSSLATAVLYTREDSMAGWQQAMGPWPAHNALKGWTDEHRAGDLRTPIGVYGLTAAGGLLAAPGTAFPYEQNPLFKVSGEGFQGDSLEGSFDYVIAIDYNRIPGASPLDPTRPLGEERGGGIWLHVDHGGPTQGCISLPADRMRELLRALDPAKVPVVVMGDAAALAR</sequence>
<proteinExistence type="predicted"/>
<feature type="signal peptide" evidence="3">
    <location>
        <begin position="1"/>
        <end position="31"/>
    </location>
</feature>
<keyword evidence="6" id="KW-1185">Reference proteome</keyword>
<evidence type="ECO:0000313" key="6">
    <source>
        <dbReference type="Proteomes" id="UP001589710"/>
    </source>
</evidence>
<dbReference type="EMBL" id="JBHMCG010000127">
    <property type="protein sequence ID" value="MFB9576248.1"/>
    <property type="molecule type" value="Genomic_DNA"/>
</dbReference>
<reference evidence="5 6" key="1">
    <citation type="submission" date="2024-09" db="EMBL/GenBank/DDBJ databases">
        <authorList>
            <person name="Sun Q."/>
            <person name="Mori K."/>
        </authorList>
    </citation>
    <scope>NUCLEOTIDE SEQUENCE [LARGE SCALE GENOMIC DNA]</scope>
    <source>
        <strain evidence="5 6">JCM 3331</strain>
    </source>
</reference>
<name>A0ABV5REE6_9ACTN</name>
<keyword evidence="3" id="KW-0732">Signal</keyword>
<dbReference type="InterPro" id="IPR005490">
    <property type="entry name" value="LD_TPept_cat_dom"/>
</dbReference>
<dbReference type="PANTHER" id="PTHR38589">
    <property type="entry name" value="BLR0621 PROTEIN"/>
    <property type="match status" value="1"/>
</dbReference>
<feature type="active site" description="Nucleophile" evidence="1">
    <location>
        <position position="235"/>
    </location>
</feature>
<comment type="caution">
    <text evidence="5">The sequence shown here is derived from an EMBL/GenBank/DDBJ whole genome shotgun (WGS) entry which is preliminary data.</text>
</comment>
<evidence type="ECO:0000256" key="1">
    <source>
        <dbReference type="PROSITE-ProRule" id="PRU01373"/>
    </source>
</evidence>
<dbReference type="PANTHER" id="PTHR38589:SF1">
    <property type="entry name" value="BLR0621 PROTEIN"/>
    <property type="match status" value="1"/>
</dbReference>
<evidence type="ECO:0000256" key="2">
    <source>
        <dbReference type="SAM" id="MobiDB-lite"/>
    </source>
</evidence>
<feature type="domain" description="L,D-TPase catalytic" evidence="4">
    <location>
        <begin position="98"/>
        <end position="260"/>
    </location>
</feature>
<evidence type="ECO:0000259" key="4">
    <source>
        <dbReference type="PROSITE" id="PS52029"/>
    </source>
</evidence>
<gene>
    <name evidence="5" type="ORF">ACFFTL_29180</name>
</gene>
<protein>
    <submittedName>
        <fullName evidence="5">L,D-transpeptidase family protein</fullName>
    </submittedName>
</protein>
<keyword evidence="1" id="KW-0133">Cell shape</keyword>
<evidence type="ECO:0000256" key="3">
    <source>
        <dbReference type="SAM" id="SignalP"/>
    </source>
</evidence>
<dbReference type="RefSeq" id="WP_345517261.1">
    <property type="nucleotide sequence ID" value="NZ_BAAAXD010000045.1"/>
</dbReference>
<dbReference type="PROSITE" id="PS52029">
    <property type="entry name" value="LD_TPASE"/>
    <property type="match status" value="1"/>
</dbReference>
<feature type="region of interest" description="Disordered" evidence="2">
    <location>
        <begin position="37"/>
        <end position="70"/>
    </location>
</feature>